<reference evidence="2 3" key="1">
    <citation type="submission" date="2013-11" db="EMBL/GenBank/DDBJ databases">
        <title>Opisthorchis viverrini - life in the bile duct.</title>
        <authorList>
            <person name="Young N.D."/>
            <person name="Nagarajan N."/>
            <person name="Lin S.J."/>
            <person name="Korhonen P.K."/>
            <person name="Jex A.R."/>
            <person name="Hall R.S."/>
            <person name="Safavi-Hemami H."/>
            <person name="Kaewkong W."/>
            <person name="Bertrand D."/>
            <person name="Gao S."/>
            <person name="Seet Q."/>
            <person name="Wongkham S."/>
            <person name="Teh B.T."/>
            <person name="Wongkham C."/>
            <person name="Intapan P.M."/>
            <person name="Maleewong W."/>
            <person name="Yang X."/>
            <person name="Hu M."/>
            <person name="Wang Z."/>
            <person name="Hofmann A."/>
            <person name="Sternberg P.W."/>
            <person name="Tan P."/>
            <person name="Wang J."/>
            <person name="Gasser R.B."/>
        </authorList>
    </citation>
    <scope>NUCLEOTIDE SEQUENCE [LARGE SCALE GENOMIC DNA]</scope>
</reference>
<dbReference type="InterPro" id="IPR039879">
    <property type="entry name" value="EFC10"/>
</dbReference>
<name>A0A074ZEY9_OPIVI</name>
<dbReference type="CTD" id="20328635"/>
<evidence type="ECO:0000313" key="2">
    <source>
        <dbReference type="EMBL" id="KER24187.1"/>
    </source>
</evidence>
<dbReference type="KEGG" id="ovi:T265_14469"/>
<organism evidence="2 3">
    <name type="scientific">Opisthorchis viverrini</name>
    <name type="common">Southeast Asian liver fluke</name>
    <dbReference type="NCBI Taxonomy" id="6198"/>
    <lineage>
        <taxon>Eukaryota</taxon>
        <taxon>Metazoa</taxon>
        <taxon>Spiralia</taxon>
        <taxon>Lophotrochozoa</taxon>
        <taxon>Platyhelminthes</taxon>
        <taxon>Trematoda</taxon>
        <taxon>Digenea</taxon>
        <taxon>Opisthorchiida</taxon>
        <taxon>Opisthorchiata</taxon>
        <taxon>Opisthorchiidae</taxon>
        <taxon>Opisthorchis</taxon>
    </lineage>
</organism>
<dbReference type="AlphaFoldDB" id="A0A074ZEY9"/>
<dbReference type="EMBL" id="KL596819">
    <property type="protein sequence ID" value="KER24187.1"/>
    <property type="molecule type" value="Genomic_DNA"/>
</dbReference>
<dbReference type="PANTHER" id="PTHR21847:SF1">
    <property type="entry name" value="EF-HAND CALCIUM-BINDING DOMAIN-CONTAINING PROTEIN 10"/>
    <property type="match status" value="1"/>
</dbReference>
<protein>
    <recommendedName>
        <fullName evidence="1">EFCAB10 C-terminal EF-hand domain-containing protein</fullName>
    </recommendedName>
</protein>
<feature type="non-terminal residue" evidence="2">
    <location>
        <position position="205"/>
    </location>
</feature>
<keyword evidence="3" id="KW-1185">Reference proteome</keyword>
<accession>A0A074ZEY9</accession>
<dbReference type="Gene3D" id="1.20.890.10">
    <property type="entry name" value="cAMP-dependent protein kinase regulatory subunit, dimerization-anchoring domain"/>
    <property type="match status" value="1"/>
</dbReference>
<dbReference type="CDD" id="cd22976">
    <property type="entry name" value="DD_EFCAB10"/>
    <property type="match status" value="1"/>
</dbReference>
<dbReference type="InterPro" id="IPR049760">
    <property type="entry name" value="DD_EFCAB10"/>
</dbReference>
<dbReference type="Proteomes" id="UP000054324">
    <property type="component" value="Unassembled WGS sequence"/>
</dbReference>
<proteinExistence type="predicted"/>
<feature type="domain" description="EFCAB10 C-terminal EF-hand" evidence="1">
    <location>
        <begin position="68"/>
        <end position="124"/>
    </location>
</feature>
<evidence type="ECO:0000313" key="3">
    <source>
        <dbReference type="Proteomes" id="UP000054324"/>
    </source>
</evidence>
<dbReference type="STRING" id="6198.A0A074ZEY9"/>
<dbReference type="GeneID" id="20328635"/>
<dbReference type="Pfam" id="PF24548">
    <property type="entry name" value="EF_EFCAB10_C"/>
    <property type="match status" value="1"/>
</dbReference>
<dbReference type="RefSeq" id="XP_009172063.1">
    <property type="nucleotide sequence ID" value="XM_009173799.1"/>
</dbReference>
<dbReference type="PANTHER" id="PTHR21847">
    <property type="entry name" value="EF-HAND CALCIUM-BINDING DOMAIN-CONTAINING PROTEIN 10"/>
    <property type="match status" value="1"/>
</dbReference>
<sequence length="205" mass="23916">MNYEDCPRRHEVESYLREHKIPELFQNLTSLLIYHRPDNPKQFLWEQLKQLRDAQNCTQEPPSLFTRENAESIFNMLDPCEKNVISFDRYCHALETLGITKYDKNPDGLEGDSISKETYLTEAQSLMIKVSANNLTQVNVNSFSCNTFPIRSCYVTRRKHESWDTPRLPKPEQGKSRGRGRFRTTDILVSKFALSSLEPSRPLNQ</sequence>
<gene>
    <name evidence="2" type="ORF">T265_14469</name>
</gene>
<dbReference type="SUPFAM" id="SSF47391">
    <property type="entry name" value="Dimerization-anchoring domain of cAMP-dependent PK regulatory subunit"/>
    <property type="match status" value="1"/>
</dbReference>
<evidence type="ECO:0000259" key="1">
    <source>
        <dbReference type="Pfam" id="PF24548"/>
    </source>
</evidence>
<dbReference type="InterPro" id="IPR056587">
    <property type="entry name" value="EF_EFCAB10_C"/>
</dbReference>
<dbReference type="OrthoDB" id="10260455at2759"/>